<organism evidence="2">
    <name type="scientific">uncultured Rubrobacteraceae bacterium</name>
    <dbReference type="NCBI Taxonomy" id="349277"/>
    <lineage>
        <taxon>Bacteria</taxon>
        <taxon>Bacillati</taxon>
        <taxon>Actinomycetota</taxon>
        <taxon>Rubrobacteria</taxon>
        <taxon>Rubrobacterales</taxon>
        <taxon>Rubrobacteraceae</taxon>
        <taxon>environmental samples</taxon>
    </lineage>
</organism>
<dbReference type="AlphaFoldDB" id="A0A6J4QI22"/>
<accession>A0A6J4QI22</accession>
<name>A0A6J4QI22_9ACTN</name>
<feature type="compositionally biased region" description="Low complexity" evidence="1">
    <location>
        <begin position="20"/>
        <end position="31"/>
    </location>
</feature>
<proteinExistence type="predicted"/>
<protein>
    <submittedName>
        <fullName evidence="2">Uncharacterized protein</fullName>
    </submittedName>
</protein>
<feature type="region of interest" description="Disordered" evidence="1">
    <location>
        <begin position="1"/>
        <end position="38"/>
    </location>
</feature>
<evidence type="ECO:0000256" key="1">
    <source>
        <dbReference type="SAM" id="MobiDB-lite"/>
    </source>
</evidence>
<reference evidence="2" key="1">
    <citation type="submission" date="2020-02" db="EMBL/GenBank/DDBJ databases">
        <authorList>
            <person name="Meier V. D."/>
        </authorList>
    </citation>
    <scope>NUCLEOTIDE SEQUENCE</scope>
    <source>
        <strain evidence="2">AVDCRST_MAG01</strain>
    </source>
</reference>
<gene>
    <name evidence="2" type="ORF">AVDCRST_MAG01-01-3923</name>
</gene>
<evidence type="ECO:0000313" key="2">
    <source>
        <dbReference type="EMBL" id="CAA9444053.1"/>
    </source>
</evidence>
<dbReference type="EMBL" id="CADCUW010000507">
    <property type="protein sequence ID" value="CAA9444053.1"/>
    <property type="molecule type" value="Genomic_DNA"/>
</dbReference>
<sequence>MISTAASSPILPETTMNGTSYPSPRSSSSASGALNLGM</sequence>